<proteinExistence type="predicted"/>
<dbReference type="STRING" id="28115.HQ47_00935"/>
<dbReference type="Proteomes" id="UP000030103">
    <property type="component" value="Unassembled WGS sequence"/>
</dbReference>
<name>A0A0A2EC00_9PORP</name>
<sequence length="289" mass="34196">MKTITTMGEITIKDYFSNLLQEVDSEIQTIELNESDFLHVCKKVINYLQDIISDLKSFVLNYKFQDNSEEILFFKHLKPQISSKLIYYNSIYNIELKRPTGSDDVQTQYYVSELDSLTTFFNQNLTFYQYYRTNACYLDDKYFLRGKPDIHLIIDNSFFDSDPQFSTSYDFKVAKILANELIKIYLTNRIKELTNEGLRKRNQGSCCQMTWTGSKRGLVELIYAFDTCGAFDKGNTDIKTIAVNFEKMFNIDLGDFYHIYMEIKGRKINRTRYLDILQKNLLRRMEEED</sequence>
<comment type="caution">
    <text evidence="1">The sequence shown here is derived from an EMBL/GenBank/DDBJ whole genome shotgun (WGS) entry which is preliminary data.</text>
</comment>
<dbReference type="InterPro" id="IPR018534">
    <property type="entry name" value="Tet_reg_excision_RteC"/>
</dbReference>
<accession>A0A0A2EC00</accession>
<protein>
    <recommendedName>
        <fullName evidence="3">RteC protein</fullName>
    </recommendedName>
</protein>
<dbReference type="EMBL" id="JRFA01000002">
    <property type="protein sequence ID" value="KGN76381.1"/>
    <property type="molecule type" value="Genomic_DNA"/>
</dbReference>
<evidence type="ECO:0000313" key="1">
    <source>
        <dbReference type="EMBL" id="KGN76381.1"/>
    </source>
</evidence>
<dbReference type="AlphaFoldDB" id="A0A0A2EC00"/>
<dbReference type="Pfam" id="PF09357">
    <property type="entry name" value="RteC"/>
    <property type="match status" value="1"/>
</dbReference>
<reference evidence="1 2" key="1">
    <citation type="submission" date="2014-09" db="EMBL/GenBank/DDBJ databases">
        <title>Draft Genome Sequence of Porphyromonas macacae COT-192_OH2859.</title>
        <authorList>
            <person name="Wallis C."/>
            <person name="Deusch O."/>
            <person name="O'Flynn C."/>
            <person name="Davis I."/>
            <person name="Horsfall A."/>
            <person name="Kirkwood N."/>
            <person name="Harris S."/>
            <person name="Eisen J.A."/>
            <person name="Coil D.A."/>
            <person name="Darling A.E."/>
            <person name="Jospin G."/>
            <person name="Alexiev A."/>
        </authorList>
    </citation>
    <scope>NUCLEOTIDE SEQUENCE [LARGE SCALE GENOMIC DNA]</scope>
    <source>
        <strain evidence="2">COT-192 OH2859</strain>
    </source>
</reference>
<organism evidence="1 2">
    <name type="scientific">Porphyromonas macacae</name>
    <dbReference type="NCBI Taxonomy" id="28115"/>
    <lineage>
        <taxon>Bacteria</taxon>
        <taxon>Pseudomonadati</taxon>
        <taxon>Bacteroidota</taxon>
        <taxon>Bacteroidia</taxon>
        <taxon>Bacteroidales</taxon>
        <taxon>Porphyromonadaceae</taxon>
        <taxon>Porphyromonas</taxon>
    </lineage>
</organism>
<evidence type="ECO:0000313" key="2">
    <source>
        <dbReference type="Proteomes" id="UP000030103"/>
    </source>
</evidence>
<gene>
    <name evidence="1" type="ORF">HQ47_00935</name>
</gene>
<evidence type="ECO:0008006" key="3">
    <source>
        <dbReference type="Google" id="ProtNLM"/>
    </source>
</evidence>
<keyword evidence="2" id="KW-1185">Reference proteome</keyword>